<keyword evidence="2" id="KW-1185">Reference proteome</keyword>
<reference evidence="1 2" key="1">
    <citation type="submission" date="2019-03" db="EMBL/GenBank/DDBJ databases">
        <title>Jiella endophytica sp. nov., a novel endophytic bacterium isolated from root of Ficus microcarpa Linn. f.</title>
        <authorList>
            <person name="Tuo L."/>
        </authorList>
    </citation>
    <scope>NUCLEOTIDE SEQUENCE [LARGE SCALE GENOMIC DNA]</scope>
    <source>
        <strain evidence="1 2">CBS5Q-3</strain>
    </source>
</reference>
<organism evidence="1 2">
    <name type="scientific">Jiella endophytica</name>
    <dbReference type="NCBI Taxonomy" id="2558362"/>
    <lineage>
        <taxon>Bacteria</taxon>
        <taxon>Pseudomonadati</taxon>
        <taxon>Pseudomonadota</taxon>
        <taxon>Alphaproteobacteria</taxon>
        <taxon>Hyphomicrobiales</taxon>
        <taxon>Aurantimonadaceae</taxon>
        <taxon>Jiella</taxon>
    </lineage>
</organism>
<protein>
    <submittedName>
        <fullName evidence="1">Head decoration protein</fullName>
    </submittedName>
</protein>
<proteinExistence type="predicted"/>
<dbReference type="AlphaFoldDB" id="A0A4Y8REW2"/>
<evidence type="ECO:0000313" key="2">
    <source>
        <dbReference type="Proteomes" id="UP000298179"/>
    </source>
</evidence>
<dbReference type="Proteomes" id="UP000298179">
    <property type="component" value="Unassembled WGS sequence"/>
</dbReference>
<comment type="caution">
    <text evidence="1">The sequence shown here is derived from an EMBL/GenBank/DDBJ whole genome shotgun (WGS) entry which is preliminary data.</text>
</comment>
<accession>A0A4Y8REW2</accession>
<evidence type="ECO:0000313" key="1">
    <source>
        <dbReference type="EMBL" id="TFF20812.1"/>
    </source>
</evidence>
<dbReference type="InterPro" id="IPR004195">
    <property type="entry name" value="Head_decoration_D"/>
</dbReference>
<gene>
    <name evidence="1" type="ORF">E3C22_18160</name>
</gene>
<dbReference type="Pfam" id="PF02924">
    <property type="entry name" value="HDPD"/>
    <property type="match status" value="1"/>
</dbReference>
<dbReference type="Gene3D" id="2.40.300.10">
    <property type="entry name" value="Head decoration protein D"/>
    <property type="match status" value="1"/>
</dbReference>
<name>A0A4Y8REW2_9HYPH</name>
<dbReference type="EMBL" id="SOZD01000005">
    <property type="protein sequence ID" value="TFF20812.1"/>
    <property type="molecule type" value="Genomic_DNA"/>
</dbReference>
<dbReference type="RefSeq" id="WP_134763287.1">
    <property type="nucleotide sequence ID" value="NZ_SOZD01000005.1"/>
</dbReference>
<sequence length="125" mass="12946">MAILTEDRFIGAGHYIVSEAHGMYRSREQGVIASGAGVLKAGAVLGQVTATDKYVPFDPDGADGSENAAAILFEGCDATDADVRRTLTVRDTEVHADVLVFAEGTTDAEKTTAMASLASAGIIGR</sequence>
<dbReference type="OrthoDB" id="7996345at2"/>